<dbReference type="InterPro" id="IPR036291">
    <property type="entry name" value="NAD(P)-bd_dom_sf"/>
</dbReference>
<feature type="domain" description="3-hydroxyisobutyrate dehydrogenase-like NAD-binding" evidence="3">
    <location>
        <begin position="173"/>
        <end position="294"/>
    </location>
</feature>
<comment type="similarity">
    <text evidence="1">Belongs to the HIBADH-related family. NP60 subfamily.</text>
</comment>
<evidence type="ECO:0000313" key="5">
    <source>
        <dbReference type="Proteomes" id="UP000566819"/>
    </source>
</evidence>
<dbReference type="SUPFAM" id="SSF51735">
    <property type="entry name" value="NAD(P)-binding Rossmann-fold domains"/>
    <property type="match status" value="1"/>
</dbReference>
<evidence type="ECO:0000259" key="2">
    <source>
        <dbReference type="Pfam" id="PF03446"/>
    </source>
</evidence>
<gene>
    <name evidence="4" type="ORF">G7Y89_g808</name>
</gene>
<feature type="domain" description="6-phosphogluconate dehydrogenase NADP-binding" evidence="2">
    <location>
        <begin position="5"/>
        <end position="155"/>
    </location>
</feature>
<sequence>MAPQLAWIGLGNMGRGMCKNLVEKGQLDKPLILFNRTQERATDLSQKLSFSKTSVASTITEAVSKADIIFTCVGNDAAINETIDEALEGDIKGKLFVDCSTVHPETTEGLAKKITGAGGEFVACPVFGAPAMAESGQLVCVLAGPKQSVEKVKPYTKGVMGRANVDFGGQPYGKATLLKVIGNTFVLNMVESLSEGHVLAERSGLGTENLHQFIETMFPGPYTAYSTRMLSGDYYKREEPLFAVDLARKDAGHAMALAKAAGTHLKDVEVADGHLAMVKKHKGEAGDIAAIYGALEHHHRPRDSRPCLPSRMVLVPQRRDTDNLAKLVDPFVRKLLSHVGNYVPRTVAPAYRTSTRRFDGALNT</sequence>
<evidence type="ECO:0008006" key="6">
    <source>
        <dbReference type="Google" id="ProtNLM"/>
    </source>
</evidence>
<evidence type="ECO:0000256" key="1">
    <source>
        <dbReference type="ARBA" id="ARBA00007598"/>
    </source>
</evidence>
<dbReference type="Pfam" id="PF14833">
    <property type="entry name" value="NAD_binding_11"/>
    <property type="match status" value="1"/>
</dbReference>
<name>A0A8H4RYG6_9HELO</name>
<dbReference type="AlphaFoldDB" id="A0A8H4RYG6"/>
<evidence type="ECO:0000313" key="4">
    <source>
        <dbReference type="EMBL" id="KAF4637284.1"/>
    </source>
</evidence>
<dbReference type="Gene3D" id="1.10.1040.10">
    <property type="entry name" value="N-(1-d-carboxylethyl)-l-norvaline Dehydrogenase, domain 2"/>
    <property type="match status" value="1"/>
</dbReference>
<dbReference type="GO" id="GO:0051287">
    <property type="term" value="F:NAD binding"/>
    <property type="evidence" value="ECO:0007669"/>
    <property type="project" value="InterPro"/>
</dbReference>
<accession>A0A8H4RYG6</accession>
<dbReference type="InterPro" id="IPR006115">
    <property type="entry name" value="6PGDH_NADP-bd"/>
</dbReference>
<dbReference type="PANTHER" id="PTHR43580">
    <property type="entry name" value="OXIDOREDUCTASE GLYR1-RELATED"/>
    <property type="match status" value="1"/>
</dbReference>
<dbReference type="InterPro" id="IPR013328">
    <property type="entry name" value="6PGD_dom2"/>
</dbReference>
<organism evidence="4 5">
    <name type="scientific">Cudoniella acicularis</name>
    <dbReference type="NCBI Taxonomy" id="354080"/>
    <lineage>
        <taxon>Eukaryota</taxon>
        <taxon>Fungi</taxon>
        <taxon>Dikarya</taxon>
        <taxon>Ascomycota</taxon>
        <taxon>Pezizomycotina</taxon>
        <taxon>Leotiomycetes</taxon>
        <taxon>Helotiales</taxon>
        <taxon>Tricladiaceae</taxon>
        <taxon>Cudoniella</taxon>
    </lineage>
</organism>
<evidence type="ECO:0000259" key="3">
    <source>
        <dbReference type="Pfam" id="PF14833"/>
    </source>
</evidence>
<dbReference type="Proteomes" id="UP000566819">
    <property type="component" value="Unassembled WGS sequence"/>
</dbReference>
<reference evidence="4 5" key="1">
    <citation type="submission" date="2020-03" db="EMBL/GenBank/DDBJ databases">
        <title>Draft Genome Sequence of Cudoniella acicularis.</title>
        <authorList>
            <person name="Buettner E."/>
            <person name="Kellner H."/>
        </authorList>
    </citation>
    <scope>NUCLEOTIDE SEQUENCE [LARGE SCALE GENOMIC DNA]</scope>
    <source>
        <strain evidence="4 5">DSM 108380</strain>
    </source>
</reference>
<comment type="caution">
    <text evidence="4">The sequence shown here is derived from an EMBL/GenBank/DDBJ whole genome shotgun (WGS) entry which is preliminary data.</text>
</comment>
<dbReference type="SUPFAM" id="SSF48179">
    <property type="entry name" value="6-phosphogluconate dehydrogenase C-terminal domain-like"/>
    <property type="match status" value="1"/>
</dbReference>
<dbReference type="Pfam" id="PF03446">
    <property type="entry name" value="NAD_binding_2"/>
    <property type="match status" value="1"/>
</dbReference>
<keyword evidence="5" id="KW-1185">Reference proteome</keyword>
<dbReference type="GO" id="GO:0050661">
    <property type="term" value="F:NADP binding"/>
    <property type="evidence" value="ECO:0007669"/>
    <property type="project" value="InterPro"/>
</dbReference>
<dbReference type="InterPro" id="IPR008927">
    <property type="entry name" value="6-PGluconate_DH-like_C_sf"/>
</dbReference>
<dbReference type="InterPro" id="IPR029154">
    <property type="entry name" value="HIBADH-like_NADP-bd"/>
</dbReference>
<dbReference type="PANTHER" id="PTHR43580:SF3">
    <property type="entry name" value="6-PHOSPHOGLUCONATE DEHYDROGENASE FAMILY PROTEIN (AFU_ORTHOLOGUE AFUA_2G11600)"/>
    <property type="match status" value="1"/>
</dbReference>
<dbReference type="OrthoDB" id="435038at2759"/>
<protein>
    <recommendedName>
        <fullName evidence="6">6-phosphogluconate dehydrogenase 2</fullName>
    </recommendedName>
</protein>
<proteinExistence type="inferred from homology"/>
<dbReference type="InterPro" id="IPR051265">
    <property type="entry name" value="HIBADH-related_NP60_sf"/>
</dbReference>
<dbReference type="EMBL" id="JAAMPI010000028">
    <property type="protein sequence ID" value="KAF4637284.1"/>
    <property type="molecule type" value="Genomic_DNA"/>
</dbReference>
<dbReference type="Gene3D" id="3.40.50.720">
    <property type="entry name" value="NAD(P)-binding Rossmann-like Domain"/>
    <property type="match status" value="1"/>
</dbReference>